<keyword evidence="4" id="KW-1185">Reference proteome</keyword>
<dbReference type="InParanoid" id="A0A177BUB6"/>
<accession>A0A177BUB6</accession>
<feature type="compositionally biased region" description="Basic and acidic residues" evidence="2">
    <location>
        <begin position="41"/>
        <end position="73"/>
    </location>
</feature>
<reference evidence="3 4" key="1">
    <citation type="submission" date="2016-05" db="EMBL/GenBank/DDBJ databases">
        <title>Comparative analysis of secretome profiles of manganese(II)-oxidizing ascomycete fungi.</title>
        <authorList>
            <consortium name="DOE Joint Genome Institute"/>
            <person name="Zeiner C.A."/>
            <person name="Purvine S.O."/>
            <person name="Zink E.M."/>
            <person name="Wu S."/>
            <person name="Pasa-Tolic L."/>
            <person name="Chaput D.L."/>
            <person name="Haridas S."/>
            <person name="Grigoriev I.V."/>
            <person name="Santelli C.M."/>
            <person name="Hansel C.M."/>
        </authorList>
    </citation>
    <scope>NUCLEOTIDE SEQUENCE [LARGE SCALE GENOMIC DNA]</scope>
    <source>
        <strain evidence="3 4">AP3s5-JAC2a</strain>
    </source>
</reference>
<protein>
    <submittedName>
        <fullName evidence="3">Uncharacterized protein</fullName>
    </submittedName>
</protein>
<feature type="compositionally biased region" description="Polar residues" evidence="2">
    <location>
        <begin position="125"/>
        <end position="141"/>
    </location>
</feature>
<feature type="region of interest" description="Disordered" evidence="2">
    <location>
        <begin position="1"/>
        <end position="143"/>
    </location>
</feature>
<evidence type="ECO:0000256" key="1">
    <source>
        <dbReference type="SAM" id="Coils"/>
    </source>
</evidence>
<sequence length="316" mass="35414">MVVDNTHSIHDGADRKKGYTQRAEDNDAVAGQGDEEDPNEEERRQESRAQEDSGKKTCTEETCSEVRDHEEPGHSAARAASVLPGHQKSHVAPRSKAQEGTQPPRHHRSHPPNAHRADHPPQKPSMLTRNTLLPDPSTLTPEQRAVVERHEKQLAWQKKELARQKRASDKRAEEIRTKGYHYKGRWVPLQQRPDFVVKVEAGEEGEEILVKAEADDRAGSGMVRSALANRPRATRADIAQVTLSSLLATPHPSTTAGNRRRRVGGPDITKSFDKQYPLIAERVENEMLDEADDAGSLCEFVTADEWDDRENMYLDG</sequence>
<gene>
    <name evidence="3" type="ORF">CC84DRAFT_429805</name>
</gene>
<evidence type="ECO:0000256" key="2">
    <source>
        <dbReference type="SAM" id="MobiDB-lite"/>
    </source>
</evidence>
<name>A0A177BUB6_9PLEO</name>
<dbReference type="OrthoDB" id="3800164at2759"/>
<proteinExistence type="predicted"/>
<dbReference type="GeneID" id="28769700"/>
<evidence type="ECO:0000313" key="4">
    <source>
        <dbReference type="Proteomes" id="UP000077069"/>
    </source>
</evidence>
<dbReference type="Proteomes" id="UP000077069">
    <property type="component" value="Unassembled WGS sequence"/>
</dbReference>
<keyword evidence="1" id="KW-0175">Coiled coil</keyword>
<evidence type="ECO:0000313" key="3">
    <source>
        <dbReference type="EMBL" id="OAF98570.1"/>
    </source>
</evidence>
<organism evidence="3 4">
    <name type="scientific">Paraphaeosphaeria sporulosa</name>
    <dbReference type="NCBI Taxonomy" id="1460663"/>
    <lineage>
        <taxon>Eukaryota</taxon>
        <taxon>Fungi</taxon>
        <taxon>Dikarya</taxon>
        <taxon>Ascomycota</taxon>
        <taxon>Pezizomycotina</taxon>
        <taxon>Dothideomycetes</taxon>
        <taxon>Pleosporomycetidae</taxon>
        <taxon>Pleosporales</taxon>
        <taxon>Massarineae</taxon>
        <taxon>Didymosphaeriaceae</taxon>
        <taxon>Paraphaeosphaeria</taxon>
    </lineage>
</organism>
<feature type="coiled-coil region" evidence="1">
    <location>
        <begin position="147"/>
        <end position="178"/>
    </location>
</feature>
<dbReference type="AlphaFoldDB" id="A0A177BUB6"/>
<feature type="compositionally biased region" description="Basic and acidic residues" evidence="2">
    <location>
        <begin position="7"/>
        <end position="25"/>
    </location>
</feature>
<dbReference type="RefSeq" id="XP_018028936.1">
    <property type="nucleotide sequence ID" value="XM_018186214.1"/>
</dbReference>
<dbReference type="EMBL" id="KV441566">
    <property type="protein sequence ID" value="OAF98570.1"/>
    <property type="molecule type" value="Genomic_DNA"/>
</dbReference>